<dbReference type="Proteomes" id="UP000243499">
    <property type="component" value="Chromosome 6"/>
</dbReference>
<dbReference type="Pfam" id="PF00651">
    <property type="entry name" value="BTB"/>
    <property type="match status" value="1"/>
</dbReference>
<name>A0A2S3I154_9POAL</name>
<dbReference type="PROSITE" id="PS50144">
    <property type="entry name" value="MATH"/>
    <property type="match status" value="1"/>
</dbReference>
<dbReference type="InterPro" id="IPR000210">
    <property type="entry name" value="BTB/POZ_dom"/>
</dbReference>
<sequence>MQPSSSSSAPRLMPTPTTVSTCSPQTEHGKHVFEIFGYSQHRNMGLEQVITSGTFSIGGHDWALLFYPDGYSNREEICIFLKHLSHAEVRASCELRMVDQTTGQPSFFRKTGMTWFNPCCYIQCSGLRMNRREFEASVYLRNDHLTIECIVTVRRSRVSTTQFVNKIEAPPSSGITEQLAKLLEAEENADVTFSVGGETIGAHKILLAVRSPVFRAELFGPMKESKVTIEDMQPAVFRALLHFIYTDSLPDVDQNDAGESNSDLIWHLLVAADRYAVDRLKSLCESILCKNLDVETLPTTLALAYQHNCDKLKDICLEFISSSSVMDALMATDGYKDLKTTCPSALIDMFEKTLRFHKK</sequence>
<feature type="region of interest" description="Disordered" evidence="3">
    <location>
        <begin position="1"/>
        <end position="25"/>
    </location>
</feature>
<dbReference type="Gene3D" id="2.60.210.10">
    <property type="entry name" value="Apoptosis, Tumor Necrosis Factor Receptor Associated Protein 2, Chain A"/>
    <property type="match status" value="1"/>
</dbReference>
<dbReference type="InterPro" id="IPR056423">
    <property type="entry name" value="BACK_BPM_SPOP"/>
</dbReference>
<evidence type="ECO:0000256" key="1">
    <source>
        <dbReference type="ARBA" id="ARBA00004906"/>
    </source>
</evidence>
<dbReference type="InterPro" id="IPR045005">
    <property type="entry name" value="BPM1-6"/>
</dbReference>
<dbReference type="EMBL" id="CM008051">
    <property type="protein sequence ID" value="PAN34218.1"/>
    <property type="molecule type" value="Genomic_DNA"/>
</dbReference>
<dbReference type="GO" id="GO:0016567">
    <property type="term" value="P:protein ubiquitination"/>
    <property type="evidence" value="ECO:0007669"/>
    <property type="project" value="InterPro"/>
</dbReference>
<evidence type="ECO:0008006" key="7">
    <source>
        <dbReference type="Google" id="ProtNLM"/>
    </source>
</evidence>
<evidence type="ECO:0000256" key="2">
    <source>
        <dbReference type="ARBA" id="ARBA00010846"/>
    </source>
</evidence>
<dbReference type="InterPro" id="IPR002083">
    <property type="entry name" value="MATH/TRAF_dom"/>
</dbReference>
<organism evidence="6">
    <name type="scientific">Panicum hallii</name>
    <dbReference type="NCBI Taxonomy" id="206008"/>
    <lineage>
        <taxon>Eukaryota</taxon>
        <taxon>Viridiplantae</taxon>
        <taxon>Streptophyta</taxon>
        <taxon>Embryophyta</taxon>
        <taxon>Tracheophyta</taxon>
        <taxon>Spermatophyta</taxon>
        <taxon>Magnoliopsida</taxon>
        <taxon>Liliopsida</taxon>
        <taxon>Poales</taxon>
        <taxon>Poaceae</taxon>
        <taxon>PACMAD clade</taxon>
        <taxon>Panicoideae</taxon>
        <taxon>Panicodae</taxon>
        <taxon>Paniceae</taxon>
        <taxon>Panicinae</taxon>
        <taxon>Panicum</taxon>
        <taxon>Panicum sect. Panicum</taxon>
    </lineage>
</organism>
<dbReference type="Pfam" id="PF22486">
    <property type="entry name" value="MATH_2"/>
    <property type="match status" value="1"/>
</dbReference>
<dbReference type="Gramene" id="PAN34218">
    <property type="protein sequence ID" value="PAN34218"/>
    <property type="gene ID" value="PAHAL_6G075800"/>
</dbReference>
<dbReference type="CDD" id="cd00121">
    <property type="entry name" value="MATH"/>
    <property type="match status" value="1"/>
</dbReference>
<dbReference type="Pfam" id="PF24570">
    <property type="entry name" value="BACK_BPM_SPOP"/>
    <property type="match status" value="1"/>
</dbReference>
<dbReference type="InterPro" id="IPR008974">
    <property type="entry name" value="TRAF-like"/>
</dbReference>
<gene>
    <name evidence="6" type="ORF">PAHAL_6G075800</name>
</gene>
<comment type="pathway">
    <text evidence="1">Protein modification; protein ubiquitination.</text>
</comment>
<proteinExistence type="inferred from homology"/>
<dbReference type="Gene3D" id="1.25.40.420">
    <property type="match status" value="1"/>
</dbReference>
<dbReference type="SMART" id="SM00225">
    <property type="entry name" value="BTB"/>
    <property type="match status" value="1"/>
</dbReference>
<feature type="domain" description="MATH" evidence="5">
    <location>
        <begin position="28"/>
        <end position="151"/>
    </location>
</feature>
<dbReference type="PANTHER" id="PTHR26379:SF482">
    <property type="entry name" value="BTB DOMAIN-CONTAINING PROTEIN"/>
    <property type="match status" value="1"/>
</dbReference>
<dbReference type="Gene3D" id="3.30.710.10">
    <property type="entry name" value="Potassium Channel Kv1.1, Chain A"/>
    <property type="match status" value="1"/>
</dbReference>
<dbReference type="InterPro" id="IPR011333">
    <property type="entry name" value="SKP1/BTB/POZ_sf"/>
</dbReference>
<dbReference type="SUPFAM" id="SSF49599">
    <property type="entry name" value="TRAF domain-like"/>
    <property type="match status" value="1"/>
</dbReference>
<dbReference type="PANTHER" id="PTHR26379">
    <property type="entry name" value="BTB/POZ AND MATH DOMAIN-CONTAINING PROTEIN 1"/>
    <property type="match status" value="1"/>
</dbReference>
<accession>A0A2S3I154</accession>
<evidence type="ECO:0000259" key="5">
    <source>
        <dbReference type="PROSITE" id="PS50144"/>
    </source>
</evidence>
<dbReference type="SUPFAM" id="SSF54695">
    <property type="entry name" value="POZ domain"/>
    <property type="match status" value="1"/>
</dbReference>
<reference evidence="6" key="1">
    <citation type="submission" date="2018-04" db="EMBL/GenBank/DDBJ databases">
        <title>WGS assembly of Panicum hallii.</title>
        <authorList>
            <person name="Lovell J."/>
            <person name="Jenkins J."/>
            <person name="Lowry D."/>
            <person name="Mamidi S."/>
            <person name="Sreedasyam A."/>
            <person name="Weng X."/>
            <person name="Barry K."/>
            <person name="Bonette J."/>
            <person name="Campitelli B."/>
            <person name="Daum C."/>
            <person name="Gordon S."/>
            <person name="Gould B."/>
            <person name="Lipzen A."/>
            <person name="Macqueen A."/>
            <person name="Palacio-Mejia J."/>
            <person name="Plott C."/>
            <person name="Shakirov E."/>
            <person name="Shu S."/>
            <person name="Yoshinaga Y."/>
            <person name="Zane M."/>
            <person name="Rokhsar D."/>
            <person name="Grimwood J."/>
            <person name="Schmutz J."/>
            <person name="Juenger T."/>
        </authorList>
    </citation>
    <scope>NUCLEOTIDE SEQUENCE [LARGE SCALE GENOMIC DNA]</scope>
    <source>
        <strain evidence="6">FIL2</strain>
    </source>
</reference>
<evidence type="ECO:0000313" key="6">
    <source>
        <dbReference type="EMBL" id="PAN34218.1"/>
    </source>
</evidence>
<dbReference type="CDD" id="cd18280">
    <property type="entry name" value="BTB_POZ_BPM_plant"/>
    <property type="match status" value="1"/>
</dbReference>
<feature type="domain" description="BTB" evidence="4">
    <location>
        <begin position="189"/>
        <end position="253"/>
    </location>
</feature>
<dbReference type="PROSITE" id="PS50097">
    <property type="entry name" value="BTB"/>
    <property type="match status" value="1"/>
</dbReference>
<dbReference type="AlphaFoldDB" id="A0A2S3I154"/>
<comment type="similarity">
    <text evidence="2">Belongs to the Tdpoz family.</text>
</comment>
<protein>
    <recommendedName>
        <fullName evidence="7">BTB domain-containing protein</fullName>
    </recommendedName>
</protein>
<evidence type="ECO:0000259" key="4">
    <source>
        <dbReference type="PROSITE" id="PS50097"/>
    </source>
</evidence>
<evidence type="ECO:0000256" key="3">
    <source>
        <dbReference type="SAM" id="MobiDB-lite"/>
    </source>
</evidence>